<dbReference type="Proteomes" id="UP000659654">
    <property type="component" value="Unassembled WGS sequence"/>
</dbReference>
<name>A0A7I8WRI5_BURXY</name>
<reference evidence="1" key="1">
    <citation type="submission" date="2020-09" db="EMBL/GenBank/DDBJ databases">
        <authorList>
            <person name="Kikuchi T."/>
        </authorList>
    </citation>
    <scope>NUCLEOTIDE SEQUENCE</scope>
    <source>
        <strain evidence="1">Ka4C1</strain>
    </source>
</reference>
<protein>
    <submittedName>
        <fullName evidence="1">(pine wood nematode) hypothetical protein</fullName>
    </submittedName>
</protein>
<gene>
    <name evidence="1" type="ORF">BXYJ_LOCUS8544</name>
</gene>
<dbReference type="AlphaFoldDB" id="A0A7I8WRI5"/>
<keyword evidence="2" id="KW-1185">Reference proteome</keyword>
<accession>A0A7I8WRI5</accession>
<evidence type="ECO:0000313" key="2">
    <source>
        <dbReference type="Proteomes" id="UP000659654"/>
    </source>
</evidence>
<proteinExistence type="predicted"/>
<sequence length="71" mass="7873">MLHHQELVITLFWGESGFDKCRSDTLGGLRSAYLKQLVDHVDPANAHSDALGERLIVVQTSATTHEMKEPA</sequence>
<dbReference type="EMBL" id="CAJFDI010000004">
    <property type="protein sequence ID" value="CAD5225437.1"/>
    <property type="molecule type" value="Genomic_DNA"/>
</dbReference>
<dbReference type="EMBL" id="CAJFCV020000004">
    <property type="protein sequence ID" value="CAG9114562.1"/>
    <property type="molecule type" value="Genomic_DNA"/>
</dbReference>
<dbReference type="Proteomes" id="UP000582659">
    <property type="component" value="Unassembled WGS sequence"/>
</dbReference>
<evidence type="ECO:0000313" key="1">
    <source>
        <dbReference type="EMBL" id="CAD5225437.1"/>
    </source>
</evidence>
<comment type="caution">
    <text evidence="1">The sequence shown here is derived from an EMBL/GenBank/DDBJ whole genome shotgun (WGS) entry which is preliminary data.</text>
</comment>
<organism evidence="1 2">
    <name type="scientific">Bursaphelenchus xylophilus</name>
    <name type="common">Pinewood nematode worm</name>
    <name type="synonym">Aphelenchoides xylophilus</name>
    <dbReference type="NCBI Taxonomy" id="6326"/>
    <lineage>
        <taxon>Eukaryota</taxon>
        <taxon>Metazoa</taxon>
        <taxon>Ecdysozoa</taxon>
        <taxon>Nematoda</taxon>
        <taxon>Chromadorea</taxon>
        <taxon>Rhabditida</taxon>
        <taxon>Tylenchina</taxon>
        <taxon>Tylenchomorpha</taxon>
        <taxon>Aphelenchoidea</taxon>
        <taxon>Aphelenchoididae</taxon>
        <taxon>Bursaphelenchus</taxon>
    </lineage>
</organism>